<accession>F4RRD4</accession>
<dbReference type="AlphaFoldDB" id="F4RRD4"/>
<feature type="chain" id="PRO_5003321741" evidence="1">
    <location>
        <begin position="18"/>
        <end position="264"/>
    </location>
</feature>
<name>F4RRD4_MELLP</name>
<reference evidence="3" key="1">
    <citation type="journal article" date="2011" name="Proc. Natl. Acad. Sci. U.S.A.">
        <title>Obligate biotrophy features unraveled by the genomic analysis of rust fungi.</title>
        <authorList>
            <person name="Duplessis S."/>
            <person name="Cuomo C.A."/>
            <person name="Lin Y.-C."/>
            <person name="Aerts A."/>
            <person name="Tisserant E."/>
            <person name="Veneault-Fourrey C."/>
            <person name="Joly D.L."/>
            <person name="Hacquard S."/>
            <person name="Amselem J."/>
            <person name="Cantarel B.L."/>
            <person name="Chiu R."/>
            <person name="Coutinho P.M."/>
            <person name="Feau N."/>
            <person name="Field M."/>
            <person name="Frey P."/>
            <person name="Gelhaye E."/>
            <person name="Goldberg J."/>
            <person name="Grabherr M.G."/>
            <person name="Kodira C.D."/>
            <person name="Kohler A."/>
            <person name="Kuees U."/>
            <person name="Lindquist E.A."/>
            <person name="Lucas S.M."/>
            <person name="Mago R."/>
            <person name="Mauceli E."/>
            <person name="Morin E."/>
            <person name="Murat C."/>
            <person name="Pangilinan J.L."/>
            <person name="Park R."/>
            <person name="Pearson M."/>
            <person name="Quesneville H."/>
            <person name="Rouhier N."/>
            <person name="Sakthikumar S."/>
            <person name="Salamov A.A."/>
            <person name="Schmutz J."/>
            <person name="Selles B."/>
            <person name="Shapiro H."/>
            <person name="Tanguay P."/>
            <person name="Tuskan G.A."/>
            <person name="Henrissat B."/>
            <person name="Van de Peer Y."/>
            <person name="Rouze P."/>
            <person name="Ellis J.G."/>
            <person name="Dodds P.N."/>
            <person name="Schein J.E."/>
            <person name="Zhong S."/>
            <person name="Hamelin R.C."/>
            <person name="Grigoriev I.V."/>
            <person name="Szabo L.J."/>
            <person name="Martin F."/>
        </authorList>
    </citation>
    <scope>NUCLEOTIDE SEQUENCE [LARGE SCALE GENOMIC DNA]</scope>
    <source>
        <strain evidence="3">98AG31 / pathotype 3-4-7</strain>
    </source>
</reference>
<keyword evidence="1" id="KW-0732">Signal</keyword>
<dbReference type="HOGENOM" id="CLU_1240376_0_0_1"/>
<dbReference type="OrthoDB" id="10463724at2759"/>
<evidence type="ECO:0000256" key="1">
    <source>
        <dbReference type="SAM" id="SignalP"/>
    </source>
</evidence>
<dbReference type="InParanoid" id="F4RRD4"/>
<dbReference type="KEGG" id="mlr:MELLADRAFT_107915"/>
<gene>
    <name evidence="2" type="ORF">MELLADRAFT_107915</name>
</gene>
<dbReference type="GeneID" id="18923311"/>
<dbReference type="RefSeq" id="XP_007411805.1">
    <property type="nucleotide sequence ID" value="XM_007411743.1"/>
</dbReference>
<protein>
    <submittedName>
        <fullName evidence="2">Secreted protein</fullName>
    </submittedName>
</protein>
<dbReference type="Proteomes" id="UP000001072">
    <property type="component" value="Unassembled WGS sequence"/>
</dbReference>
<organism evidence="3">
    <name type="scientific">Melampsora larici-populina (strain 98AG31 / pathotype 3-4-7)</name>
    <name type="common">Poplar leaf rust fungus</name>
    <dbReference type="NCBI Taxonomy" id="747676"/>
    <lineage>
        <taxon>Eukaryota</taxon>
        <taxon>Fungi</taxon>
        <taxon>Dikarya</taxon>
        <taxon>Basidiomycota</taxon>
        <taxon>Pucciniomycotina</taxon>
        <taxon>Pucciniomycetes</taxon>
        <taxon>Pucciniales</taxon>
        <taxon>Melampsoraceae</taxon>
        <taxon>Melampsora</taxon>
    </lineage>
</organism>
<proteinExistence type="predicted"/>
<dbReference type="VEuPathDB" id="FungiDB:MELLADRAFT_107915"/>
<keyword evidence="3" id="KW-1185">Reference proteome</keyword>
<evidence type="ECO:0000313" key="2">
    <source>
        <dbReference type="EMBL" id="EGG05052.1"/>
    </source>
</evidence>
<evidence type="ECO:0000313" key="3">
    <source>
        <dbReference type="Proteomes" id="UP000001072"/>
    </source>
</evidence>
<feature type="signal peptide" evidence="1">
    <location>
        <begin position="1"/>
        <end position="17"/>
    </location>
</feature>
<sequence>MLSQLVLGLSLWMPSHAYAGLSPFHTASTLAHQPSEMDAAGTSAHAPLTITWSPGTQEMNGRMAEGAQADRRMQLAQNDLHDSLLADKPKTTTEESNQKPVQLVESVEHARLGEWTLRARKLLPGDKAQTAFAPTTQDLSETTTLVAPSINTMRTYDAEELLHIEKKARELKLGFDYTYLGHGTFVRDEKTKWDIHGLWGQIRVYDKDEHKLLYETDCCYCGGQGRSSGDYTTGEDWIQGAIGLCGFVACTSAYVAFKLFRETL</sequence>
<dbReference type="EMBL" id="GL883115">
    <property type="protein sequence ID" value="EGG05052.1"/>
    <property type="molecule type" value="Genomic_DNA"/>
</dbReference>